<organism evidence="2 3">
    <name type="scientific">Haloarchaeobius iranensis</name>
    <dbReference type="NCBI Taxonomy" id="996166"/>
    <lineage>
        <taxon>Archaea</taxon>
        <taxon>Methanobacteriati</taxon>
        <taxon>Methanobacteriota</taxon>
        <taxon>Stenosarchaea group</taxon>
        <taxon>Halobacteria</taxon>
        <taxon>Halobacteriales</taxon>
        <taxon>Halorubellaceae</taxon>
        <taxon>Haloarchaeobius</taxon>
    </lineage>
</organism>
<feature type="transmembrane region" description="Helical" evidence="1">
    <location>
        <begin position="58"/>
        <end position="77"/>
    </location>
</feature>
<feature type="transmembrane region" description="Helical" evidence="1">
    <location>
        <begin position="170"/>
        <end position="195"/>
    </location>
</feature>
<dbReference type="PANTHER" id="PTHR43471">
    <property type="entry name" value="ABC TRANSPORTER PERMEASE"/>
    <property type="match status" value="1"/>
</dbReference>
<accession>A0A1G9ZCG3</accession>
<dbReference type="GO" id="GO:0140359">
    <property type="term" value="F:ABC-type transporter activity"/>
    <property type="evidence" value="ECO:0007669"/>
    <property type="project" value="InterPro"/>
</dbReference>
<feature type="transmembrane region" description="Helical" evidence="1">
    <location>
        <begin position="136"/>
        <end position="163"/>
    </location>
</feature>
<dbReference type="Pfam" id="PF12679">
    <property type="entry name" value="ABC2_membrane_2"/>
    <property type="match status" value="1"/>
</dbReference>
<dbReference type="PANTHER" id="PTHR43471:SF1">
    <property type="entry name" value="ABC TRANSPORTER PERMEASE PROTEIN NOSY-RELATED"/>
    <property type="match status" value="1"/>
</dbReference>
<reference evidence="2 3" key="1">
    <citation type="submission" date="2016-10" db="EMBL/GenBank/DDBJ databases">
        <authorList>
            <person name="de Groot N.N."/>
        </authorList>
    </citation>
    <scope>NUCLEOTIDE SEQUENCE [LARGE SCALE GENOMIC DNA]</scope>
    <source>
        <strain evidence="3">EB21,IBRC-M 10013,KCTC 4048</strain>
    </source>
</reference>
<evidence type="ECO:0000313" key="3">
    <source>
        <dbReference type="Proteomes" id="UP000199370"/>
    </source>
</evidence>
<feature type="transmembrane region" description="Helical" evidence="1">
    <location>
        <begin position="110"/>
        <end position="130"/>
    </location>
</feature>
<proteinExistence type="predicted"/>
<dbReference type="RefSeq" id="WP_089735205.1">
    <property type="nucleotide sequence ID" value="NZ_FNIA01000019.1"/>
</dbReference>
<dbReference type="Proteomes" id="UP000199370">
    <property type="component" value="Unassembled WGS sequence"/>
</dbReference>
<evidence type="ECO:0000313" key="2">
    <source>
        <dbReference type="EMBL" id="SDN18767.1"/>
    </source>
</evidence>
<gene>
    <name evidence="2" type="ORF">SAMN05192554_11943</name>
</gene>
<dbReference type="STRING" id="996166.SAMN05192554_11943"/>
<sequence length="271" mass="29049">MSWQLIARQDVSDTATQRSTRVLLALVAMATLLAGYIYPLTVPEEAATTTATFSTYAVGWLTTLVPLVGVLLGYGSVVSERESGSLLLSLSLPISREDVLLGKYVSRTGLLAATIVGSLAIAGWLVVYPFGTLDLLPYLGFVVLTALFGAIWTGIGIAVSLLVSTKRRALVLGVTVFFLLVIVWDTVVQALSLALEELGITDGELPDPLQFVAGLEPGRLFRRITEGFIDPNAAVDGAWYLSEWIALVLFVVWLVGPLGLAYLRFSGVDLS</sequence>
<protein>
    <submittedName>
        <fullName evidence="2">ABC-2 type transport system permease protein</fullName>
    </submittedName>
</protein>
<feature type="transmembrane region" description="Helical" evidence="1">
    <location>
        <begin position="21"/>
        <end position="38"/>
    </location>
</feature>
<feature type="transmembrane region" description="Helical" evidence="1">
    <location>
        <begin position="244"/>
        <end position="263"/>
    </location>
</feature>
<dbReference type="OrthoDB" id="86287at2157"/>
<keyword evidence="1" id="KW-0472">Membrane</keyword>
<dbReference type="EMBL" id="FNIA01000019">
    <property type="protein sequence ID" value="SDN18767.1"/>
    <property type="molecule type" value="Genomic_DNA"/>
</dbReference>
<keyword evidence="1" id="KW-1133">Transmembrane helix</keyword>
<keyword evidence="3" id="KW-1185">Reference proteome</keyword>
<evidence type="ECO:0000256" key="1">
    <source>
        <dbReference type="SAM" id="Phobius"/>
    </source>
</evidence>
<keyword evidence="1" id="KW-0812">Transmembrane</keyword>
<dbReference type="AlphaFoldDB" id="A0A1G9ZCG3"/>
<name>A0A1G9ZCG3_9EURY</name>
<dbReference type="GO" id="GO:0005886">
    <property type="term" value="C:plasma membrane"/>
    <property type="evidence" value="ECO:0007669"/>
    <property type="project" value="UniProtKB-SubCell"/>
</dbReference>